<dbReference type="AlphaFoldDB" id="A0AAV2KKC8"/>
<evidence type="ECO:0000256" key="1">
    <source>
        <dbReference type="SAM" id="MobiDB-lite"/>
    </source>
</evidence>
<feature type="region of interest" description="Disordered" evidence="1">
    <location>
        <begin position="33"/>
        <end position="53"/>
    </location>
</feature>
<dbReference type="Proteomes" id="UP001497482">
    <property type="component" value="Chromosome 18"/>
</dbReference>
<dbReference type="EMBL" id="OZ035840">
    <property type="protein sequence ID" value="CAL1589405.1"/>
    <property type="molecule type" value="Genomic_DNA"/>
</dbReference>
<evidence type="ECO:0000313" key="2">
    <source>
        <dbReference type="EMBL" id="CAL1589405.1"/>
    </source>
</evidence>
<reference evidence="2 3" key="1">
    <citation type="submission" date="2024-04" db="EMBL/GenBank/DDBJ databases">
        <authorList>
            <person name="Waldvogel A.-M."/>
            <person name="Schoenle A."/>
        </authorList>
    </citation>
    <scope>NUCLEOTIDE SEQUENCE [LARGE SCALE GENOMIC DNA]</scope>
</reference>
<sequence length="108" mass="12431">MEHDFIIWKNEKKTLMPVKKVPKATPKVLVKPVQPESTGNSKEVVDSQRKKILMSKEKARKTFDVIQQKDRRSESNKAELQEAPVISPRVIMVKPAPPENVMDVQNKR</sequence>
<organism evidence="2 3">
    <name type="scientific">Knipowitschia caucasica</name>
    <name type="common">Caucasian dwarf goby</name>
    <name type="synonym">Pomatoschistus caucasicus</name>
    <dbReference type="NCBI Taxonomy" id="637954"/>
    <lineage>
        <taxon>Eukaryota</taxon>
        <taxon>Metazoa</taxon>
        <taxon>Chordata</taxon>
        <taxon>Craniata</taxon>
        <taxon>Vertebrata</taxon>
        <taxon>Euteleostomi</taxon>
        <taxon>Actinopterygii</taxon>
        <taxon>Neopterygii</taxon>
        <taxon>Teleostei</taxon>
        <taxon>Neoteleostei</taxon>
        <taxon>Acanthomorphata</taxon>
        <taxon>Gobiaria</taxon>
        <taxon>Gobiiformes</taxon>
        <taxon>Gobioidei</taxon>
        <taxon>Gobiidae</taxon>
        <taxon>Gobiinae</taxon>
        <taxon>Knipowitschia</taxon>
    </lineage>
</organism>
<proteinExistence type="predicted"/>
<protein>
    <submittedName>
        <fullName evidence="2">Uncharacterized protein</fullName>
    </submittedName>
</protein>
<keyword evidence="3" id="KW-1185">Reference proteome</keyword>
<feature type="compositionally biased region" description="Basic and acidic residues" evidence="1">
    <location>
        <begin position="43"/>
        <end position="53"/>
    </location>
</feature>
<name>A0AAV2KKC8_KNICA</name>
<evidence type="ECO:0000313" key="3">
    <source>
        <dbReference type="Proteomes" id="UP001497482"/>
    </source>
</evidence>
<gene>
    <name evidence="2" type="ORF">KC01_LOCUS19038</name>
</gene>
<accession>A0AAV2KKC8</accession>